<comment type="caution">
    <text evidence="1">The sequence shown here is derived from an EMBL/GenBank/DDBJ whole genome shotgun (WGS) entry which is preliminary data.</text>
</comment>
<organism evidence="1 2">
    <name type="scientific">Araneus ventricosus</name>
    <name type="common">Orbweaver spider</name>
    <name type="synonym">Epeira ventricosa</name>
    <dbReference type="NCBI Taxonomy" id="182803"/>
    <lineage>
        <taxon>Eukaryota</taxon>
        <taxon>Metazoa</taxon>
        <taxon>Ecdysozoa</taxon>
        <taxon>Arthropoda</taxon>
        <taxon>Chelicerata</taxon>
        <taxon>Arachnida</taxon>
        <taxon>Araneae</taxon>
        <taxon>Araneomorphae</taxon>
        <taxon>Entelegynae</taxon>
        <taxon>Araneoidea</taxon>
        <taxon>Araneidae</taxon>
        <taxon>Araneus</taxon>
    </lineage>
</organism>
<sequence length="170" mass="19121">MFFYSTLDWRNTLPEGGDDLHAKGARSAQQGARLAVRGDECNEIGLKLSLDYYLSTRVEYLVQKISPTWEPGPQFPSLAAPLIPRQKLILTANIVGKFRFIRILTHDWPKNYGLNRLAMEGVLSLKFGPMDAKIGTIYHWIWTAGPKSAEVPHTGCSGFMKNVLMIKDKV</sequence>
<gene>
    <name evidence="1" type="ORF">AVEN_91004_1</name>
</gene>
<evidence type="ECO:0000313" key="2">
    <source>
        <dbReference type="Proteomes" id="UP000499080"/>
    </source>
</evidence>
<dbReference type="Proteomes" id="UP000499080">
    <property type="component" value="Unassembled WGS sequence"/>
</dbReference>
<dbReference type="AlphaFoldDB" id="A0A4Y2BLW4"/>
<name>A0A4Y2BLW4_ARAVE</name>
<evidence type="ECO:0000313" key="1">
    <source>
        <dbReference type="EMBL" id="GBL92226.1"/>
    </source>
</evidence>
<accession>A0A4Y2BLW4</accession>
<proteinExistence type="predicted"/>
<reference evidence="1 2" key="1">
    <citation type="journal article" date="2019" name="Sci. Rep.">
        <title>Orb-weaving spider Araneus ventricosus genome elucidates the spidroin gene catalogue.</title>
        <authorList>
            <person name="Kono N."/>
            <person name="Nakamura H."/>
            <person name="Ohtoshi R."/>
            <person name="Moran D.A.P."/>
            <person name="Shinohara A."/>
            <person name="Yoshida Y."/>
            <person name="Fujiwara M."/>
            <person name="Mori M."/>
            <person name="Tomita M."/>
            <person name="Arakawa K."/>
        </authorList>
    </citation>
    <scope>NUCLEOTIDE SEQUENCE [LARGE SCALE GENOMIC DNA]</scope>
</reference>
<dbReference type="EMBL" id="BGPR01159980">
    <property type="protein sequence ID" value="GBL92226.1"/>
    <property type="molecule type" value="Genomic_DNA"/>
</dbReference>
<protein>
    <submittedName>
        <fullName evidence="1">Uncharacterized protein</fullName>
    </submittedName>
</protein>
<keyword evidence="2" id="KW-1185">Reference proteome</keyword>